<reference evidence="2" key="2">
    <citation type="submission" date="2023-06" db="EMBL/GenBank/DDBJ databases">
        <authorList>
            <person name="Ma L."/>
            <person name="Liu K.-W."/>
            <person name="Li Z."/>
            <person name="Hsiao Y.-Y."/>
            <person name="Qi Y."/>
            <person name="Fu T."/>
            <person name="Tang G."/>
            <person name="Zhang D."/>
            <person name="Sun W.-H."/>
            <person name="Liu D.-K."/>
            <person name="Li Y."/>
            <person name="Chen G.-Z."/>
            <person name="Liu X.-D."/>
            <person name="Liao X.-Y."/>
            <person name="Jiang Y.-T."/>
            <person name="Yu X."/>
            <person name="Hao Y."/>
            <person name="Huang J."/>
            <person name="Zhao X.-W."/>
            <person name="Ke S."/>
            <person name="Chen Y.-Y."/>
            <person name="Wu W.-L."/>
            <person name="Hsu J.-L."/>
            <person name="Lin Y.-F."/>
            <person name="Huang M.-D."/>
            <person name="Li C.-Y."/>
            <person name="Huang L."/>
            <person name="Wang Z.-W."/>
            <person name="Zhao X."/>
            <person name="Zhong W.-Y."/>
            <person name="Peng D.-H."/>
            <person name="Ahmad S."/>
            <person name="Lan S."/>
            <person name="Zhang J.-S."/>
            <person name="Tsai W.-C."/>
            <person name="Van De Peer Y."/>
            <person name="Liu Z.-J."/>
        </authorList>
    </citation>
    <scope>NUCLEOTIDE SEQUENCE</scope>
    <source>
        <strain evidence="2">CP</strain>
        <tissue evidence="2">Leaves</tissue>
    </source>
</reference>
<dbReference type="EMBL" id="JAUJYO010000022">
    <property type="protein sequence ID" value="KAK1281776.1"/>
    <property type="molecule type" value="Genomic_DNA"/>
</dbReference>
<dbReference type="Proteomes" id="UP001180020">
    <property type="component" value="Unassembled WGS sequence"/>
</dbReference>
<accession>A0AAV9C068</accession>
<evidence type="ECO:0000313" key="2">
    <source>
        <dbReference type="EMBL" id="KAK1281776.1"/>
    </source>
</evidence>
<protein>
    <recommendedName>
        <fullName evidence="4">Rx N-terminal domain-containing protein</fullName>
    </recommendedName>
</protein>
<comment type="caution">
    <text evidence="2">The sequence shown here is derived from an EMBL/GenBank/DDBJ whole genome shotgun (WGS) entry which is preliminary data.</text>
</comment>
<gene>
    <name evidence="2" type="ORF">QJS10_CPB22g00877</name>
</gene>
<evidence type="ECO:0008006" key="4">
    <source>
        <dbReference type="Google" id="ProtNLM"/>
    </source>
</evidence>
<feature type="coiled-coil region" evidence="1">
    <location>
        <begin position="16"/>
        <end position="43"/>
    </location>
</feature>
<reference evidence="2" key="1">
    <citation type="journal article" date="2023" name="Nat. Commun.">
        <title>Diploid and tetraploid genomes of Acorus and the evolution of monocots.</title>
        <authorList>
            <person name="Ma L."/>
            <person name="Liu K.W."/>
            <person name="Li Z."/>
            <person name="Hsiao Y.Y."/>
            <person name="Qi Y."/>
            <person name="Fu T."/>
            <person name="Tang G.D."/>
            <person name="Zhang D."/>
            <person name="Sun W.H."/>
            <person name="Liu D.K."/>
            <person name="Li Y."/>
            <person name="Chen G.Z."/>
            <person name="Liu X.D."/>
            <person name="Liao X.Y."/>
            <person name="Jiang Y.T."/>
            <person name="Yu X."/>
            <person name="Hao Y."/>
            <person name="Huang J."/>
            <person name="Zhao X.W."/>
            <person name="Ke S."/>
            <person name="Chen Y.Y."/>
            <person name="Wu W.L."/>
            <person name="Hsu J.L."/>
            <person name="Lin Y.F."/>
            <person name="Huang M.D."/>
            <person name="Li C.Y."/>
            <person name="Huang L."/>
            <person name="Wang Z.W."/>
            <person name="Zhao X."/>
            <person name="Zhong W.Y."/>
            <person name="Peng D.H."/>
            <person name="Ahmad S."/>
            <person name="Lan S."/>
            <person name="Zhang J.S."/>
            <person name="Tsai W.C."/>
            <person name="Van de Peer Y."/>
            <person name="Liu Z.J."/>
        </authorList>
    </citation>
    <scope>NUCLEOTIDE SEQUENCE</scope>
    <source>
        <strain evidence="2">CP</strain>
    </source>
</reference>
<keyword evidence="3" id="KW-1185">Reference proteome</keyword>
<proteinExistence type="predicted"/>
<organism evidence="2 3">
    <name type="scientific">Acorus calamus</name>
    <name type="common">Sweet flag</name>
    <dbReference type="NCBI Taxonomy" id="4465"/>
    <lineage>
        <taxon>Eukaryota</taxon>
        <taxon>Viridiplantae</taxon>
        <taxon>Streptophyta</taxon>
        <taxon>Embryophyta</taxon>
        <taxon>Tracheophyta</taxon>
        <taxon>Spermatophyta</taxon>
        <taxon>Magnoliopsida</taxon>
        <taxon>Liliopsida</taxon>
        <taxon>Acoraceae</taxon>
        <taxon>Acorus</taxon>
    </lineage>
</organism>
<name>A0AAV9C068_ACOCL</name>
<dbReference type="AlphaFoldDB" id="A0AAV9C068"/>
<sequence length="145" mass="16041">MSNAISNSIIQRFHNHISLSQNIDSLKQRIEELNGLKDSIKHMVDVAESGGLRCDEQVDVWLKRTVHHLKLKLKVAHILEKIGKHKSEGAEFNKDNVAQNVLPGIVEQMIDTTVKADQAPLLPYPPADATPVAKLINGCADDSFS</sequence>
<keyword evidence="1" id="KW-0175">Coiled coil</keyword>
<evidence type="ECO:0000256" key="1">
    <source>
        <dbReference type="SAM" id="Coils"/>
    </source>
</evidence>
<evidence type="ECO:0000313" key="3">
    <source>
        <dbReference type="Proteomes" id="UP001180020"/>
    </source>
</evidence>